<dbReference type="EMBL" id="CP060828">
    <property type="protein sequence ID" value="QNP72618.1"/>
    <property type="molecule type" value="Genomic_DNA"/>
</dbReference>
<evidence type="ECO:0000313" key="3">
    <source>
        <dbReference type="Proteomes" id="UP000516052"/>
    </source>
</evidence>
<name>A0A7H0IIK2_9ACTN</name>
<dbReference type="Pfam" id="PF19054">
    <property type="entry name" value="DUF5753"/>
    <property type="match status" value="1"/>
</dbReference>
<protein>
    <submittedName>
        <fullName evidence="2">Helix-turn-helix domain-containing protein</fullName>
    </submittedName>
</protein>
<gene>
    <name evidence="2" type="ORF">IAG44_26445</name>
</gene>
<feature type="domain" description="DUF5753" evidence="1">
    <location>
        <begin position="93"/>
        <end position="268"/>
    </location>
</feature>
<accession>A0A7H0IIK2</accession>
<proteinExistence type="predicted"/>
<keyword evidence="3" id="KW-1185">Reference proteome</keyword>
<dbReference type="AlphaFoldDB" id="A0A7H0IIK2"/>
<evidence type="ECO:0000313" key="2">
    <source>
        <dbReference type="EMBL" id="QNP72618.1"/>
    </source>
</evidence>
<evidence type="ECO:0000259" key="1">
    <source>
        <dbReference type="Pfam" id="PF19054"/>
    </source>
</evidence>
<dbReference type="Proteomes" id="UP000516052">
    <property type="component" value="Chromosome"/>
</dbReference>
<sequence>MTIDANGIEVPCTARELYSRELHRQRTAAGLSYQGLADIVNYSKPHVYGVEIGTRMPLPPISAKFDVAFGTGVLFQGIYETILKEQPQKRFDHCLELEAKAVRIQEFSSNLVPGLLQTEAYMRALFHRSNPEASPEEIEDLVAKRLSRQEALRGDNPPDYWAILDEAILHRAVGGPSVMRDQLAAFLPRVNSGRSTIQIMPFSAGSYAFMNGFLVLLTSPDNSTTVYQEACGVGEAFDDRATVSRRIRQYDLMKAHALSPEASAASIEAAMERFNACESPRT</sequence>
<reference evidence="2 3" key="1">
    <citation type="submission" date="2020-08" db="EMBL/GenBank/DDBJ databases">
        <title>A novel species.</title>
        <authorList>
            <person name="Gao J."/>
        </authorList>
    </citation>
    <scope>NUCLEOTIDE SEQUENCE [LARGE SCALE GENOMIC DNA]</scope>
    <source>
        <strain evidence="2 3">CRXT-G-22</strain>
    </source>
</reference>
<dbReference type="InterPro" id="IPR043917">
    <property type="entry name" value="DUF5753"/>
</dbReference>
<organism evidence="2 3">
    <name type="scientific">Streptomyces roseirectus</name>
    <dbReference type="NCBI Taxonomy" id="2768066"/>
    <lineage>
        <taxon>Bacteria</taxon>
        <taxon>Bacillati</taxon>
        <taxon>Actinomycetota</taxon>
        <taxon>Actinomycetes</taxon>
        <taxon>Kitasatosporales</taxon>
        <taxon>Streptomycetaceae</taxon>
        <taxon>Streptomyces</taxon>
    </lineage>
</organism>
<dbReference type="KEGG" id="sroi:IAG44_26445"/>
<dbReference type="RefSeq" id="WP_187749570.1">
    <property type="nucleotide sequence ID" value="NZ_CP060828.1"/>
</dbReference>